<dbReference type="VEuPathDB" id="FungiDB:TAPDE_004460"/>
<evidence type="ECO:0000259" key="11">
    <source>
        <dbReference type="Pfam" id="PF25904"/>
    </source>
</evidence>
<evidence type="ECO:0000313" key="13">
    <source>
        <dbReference type="Proteomes" id="UP000013776"/>
    </source>
</evidence>
<dbReference type="GO" id="GO:0005737">
    <property type="term" value="C:cytoplasm"/>
    <property type="evidence" value="ECO:0007669"/>
    <property type="project" value="UniProtKB-SubCell"/>
</dbReference>
<keyword evidence="6 10" id="KW-0949">S-adenosyl-L-methionine</keyword>
<keyword evidence="2" id="KW-0963">Cytoplasm</keyword>
<dbReference type="InterPro" id="IPR029063">
    <property type="entry name" value="SAM-dependent_MTases_sf"/>
</dbReference>
<dbReference type="EC" id="2.1.1.214" evidence="9"/>
<dbReference type="InterPro" id="IPR016691">
    <property type="entry name" value="TRMT11"/>
</dbReference>
<dbReference type="Proteomes" id="UP000013776">
    <property type="component" value="Unassembled WGS sequence"/>
</dbReference>
<evidence type="ECO:0000256" key="6">
    <source>
        <dbReference type="ARBA" id="ARBA00022691"/>
    </source>
</evidence>
<dbReference type="OrthoDB" id="296065at2759"/>
<evidence type="ECO:0000256" key="10">
    <source>
        <dbReference type="PROSITE-ProRule" id="PRU00959"/>
    </source>
</evidence>
<dbReference type="AlphaFoldDB" id="R4XEJ8"/>
<dbReference type="STRING" id="1097556.R4XEJ8"/>
<dbReference type="Pfam" id="PF25904">
    <property type="entry name" value="Tmrp11_N"/>
    <property type="match status" value="1"/>
</dbReference>
<dbReference type="InterPro" id="IPR002052">
    <property type="entry name" value="DNA_methylase_N6_adenine_CS"/>
</dbReference>
<dbReference type="GO" id="GO:0000049">
    <property type="term" value="F:tRNA binding"/>
    <property type="evidence" value="ECO:0007669"/>
    <property type="project" value="UniProtKB-UniRule"/>
</dbReference>
<protein>
    <recommendedName>
        <fullName evidence="9">tRNA (guanine(10)-N(2))-methyltransferase</fullName>
        <ecNumber evidence="9">2.1.1.214</ecNumber>
    </recommendedName>
</protein>
<dbReference type="eggNOG" id="KOG2671">
    <property type="taxonomic scope" value="Eukaryota"/>
</dbReference>
<gene>
    <name evidence="12" type="ORF">TAPDE_004460</name>
</gene>
<comment type="caution">
    <text evidence="12">The sequence shown here is derived from an EMBL/GenBank/DDBJ whole genome shotgun (WGS) entry which is preliminary data.</text>
</comment>
<comment type="similarity">
    <text evidence="10">Belongs to the class I-like SAM-binding methyltransferase superfamily. TRM11 methyltransferase family.</text>
</comment>
<evidence type="ECO:0000256" key="4">
    <source>
        <dbReference type="ARBA" id="ARBA00022603"/>
    </source>
</evidence>
<dbReference type="PANTHER" id="PTHR13370">
    <property type="entry name" value="RNA METHYLASE-RELATED"/>
    <property type="match status" value="1"/>
</dbReference>
<evidence type="ECO:0000256" key="5">
    <source>
        <dbReference type="ARBA" id="ARBA00022679"/>
    </source>
</evidence>
<dbReference type="PROSITE" id="PS51627">
    <property type="entry name" value="SAM_MT_TRM11"/>
    <property type="match status" value="1"/>
</dbReference>
<keyword evidence="8 10" id="KW-0694">RNA-binding</keyword>
<dbReference type="GO" id="GO:0160102">
    <property type="term" value="F:tRNA (guanine(10)-N2)-methyltransferase activity"/>
    <property type="evidence" value="ECO:0007669"/>
    <property type="project" value="UniProtKB-EC"/>
</dbReference>
<evidence type="ECO:0000256" key="1">
    <source>
        <dbReference type="ARBA" id="ARBA00004496"/>
    </source>
</evidence>
<accession>R4XEJ8</accession>
<dbReference type="GO" id="GO:0008033">
    <property type="term" value="P:tRNA processing"/>
    <property type="evidence" value="ECO:0007669"/>
    <property type="project" value="UniProtKB-UniRule"/>
</dbReference>
<comment type="subcellular location">
    <subcellularLocation>
        <location evidence="1">Cytoplasm</location>
    </subcellularLocation>
</comment>
<dbReference type="EMBL" id="CAHR02000200">
    <property type="protein sequence ID" value="CCG84082.1"/>
    <property type="molecule type" value="Genomic_DNA"/>
</dbReference>
<sequence>MPRYLVYGANSHTDFRKEELESLALLNGLQVNLGSHDQSSPFFTVELNDDEEARRLVSRSVLTKGIYELLADGRDHGALHEDLKGHPRYPFPQYMHSSFKFVVEAFDTTRSNQQQRELIDAFAHLGWQGRIDMKDPQDTFAILEDWRGESVAKNDGVLLHVYFARFVAGTSRQLVGRFDLKKRGYLGTTSMESELSLVSANQVLAGPGRLIYDPFVGTGSFLVSSSAYGATTVGSDIDGRQIKGKGRANISSNFEQYDLSHLLLDCLTFDVKHPPWHTNFRVDGILADPPYGVRAGAKTLGRSPGTRHFGRREAGVMPDGRKVHERENYIPPKRPYELSDLADDLLDYAAGLLVDHGRLVFWLPTVNEDYSPVDLPQRSDLRLLANSTQNFGRWSRRLLTYTKVPLDQVEGPPRRLDRLRQPGHVDFRYKYYSRFGNGKEIDEQAFSRLGPKEQEYARLRPPTG</sequence>
<keyword evidence="3 10" id="KW-0820">tRNA-binding</keyword>
<dbReference type="PANTHER" id="PTHR13370:SF3">
    <property type="entry name" value="TRNA (GUANINE(10)-N2)-METHYLTRANSFERASE HOMOLOG"/>
    <property type="match status" value="1"/>
</dbReference>
<name>R4XEJ8_TAPDE</name>
<proteinExistence type="inferred from homology"/>
<keyword evidence="7 10" id="KW-0819">tRNA processing</keyword>
<organism evidence="12 13">
    <name type="scientific">Taphrina deformans (strain PYCC 5710 / ATCC 11124 / CBS 356.35 / IMI 108563 / JCM 9778 / NBRC 8474)</name>
    <name type="common">Peach leaf curl fungus</name>
    <name type="synonym">Lalaria deformans</name>
    <dbReference type="NCBI Taxonomy" id="1097556"/>
    <lineage>
        <taxon>Eukaryota</taxon>
        <taxon>Fungi</taxon>
        <taxon>Dikarya</taxon>
        <taxon>Ascomycota</taxon>
        <taxon>Taphrinomycotina</taxon>
        <taxon>Taphrinomycetes</taxon>
        <taxon>Taphrinales</taxon>
        <taxon>Taphrinaceae</taxon>
        <taxon>Taphrina</taxon>
    </lineage>
</organism>
<evidence type="ECO:0000256" key="7">
    <source>
        <dbReference type="ARBA" id="ARBA00022694"/>
    </source>
</evidence>
<keyword evidence="4 10" id="KW-0489">Methyltransferase</keyword>
<evidence type="ECO:0000256" key="3">
    <source>
        <dbReference type="ARBA" id="ARBA00022555"/>
    </source>
</evidence>
<evidence type="ECO:0000256" key="9">
    <source>
        <dbReference type="ARBA" id="ARBA00066937"/>
    </source>
</evidence>
<evidence type="ECO:0000256" key="2">
    <source>
        <dbReference type="ARBA" id="ARBA00022490"/>
    </source>
</evidence>
<reference evidence="12 13" key="1">
    <citation type="journal article" date="2013" name="MBio">
        <title>Genome sequencing of the plant pathogen Taphrina deformans, the causal agent of peach leaf curl.</title>
        <authorList>
            <person name="Cisse O.H."/>
            <person name="Almeida J.M.G.C.F."/>
            <person name="Fonseca A."/>
            <person name="Kumar A.A."/>
            <person name="Salojaervi J."/>
            <person name="Overmyer K."/>
            <person name="Hauser P.M."/>
            <person name="Pagni M."/>
        </authorList>
    </citation>
    <scope>NUCLEOTIDE SEQUENCE [LARGE SCALE GENOMIC DNA]</scope>
    <source>
        <strain evidence="13">PYCC 5710 / ATCC 11124 / CBS 356.35 / IMI 108563 / JCM 9778 / NBRC 8474</strain>
    </source>
</reference>
<evidence type="ECO:0000256" key="8">
    <source>
        <dbReference type="ARBA" id="ARBA00022884"/>
    </source>
</evidence>
<dbReference type="InterPro" id="IPR059073">
    <property type="entry name" value="TRMT11_N"/>
</dbReference>
<feature type="domain" description="tRNA (guanine(10)-N(2))-methyltransferase TRMT11 N-terminal" evidence="11">
    <location>
        <begin position="3"/>
        <end position="172"/>
    </location>
</feature>
<dbReference type="SUPFAM" id="SSF53335">
    <property type="entry name" value="S-adenosyl-L-methionine-dependent methyltransferases"/>
    <property type="match status" value="1"/>
</dbReference>
<keyword evidence="5 10" id="KW-0808">Transferase</keyword>
<keyword evidence="13" id="KW-1185">Reference proteome</keyword>
<dbReference type="PROSITE" id="PS00092">
    <property type="entry name" value="N6_MTASE"/>
    <property type="match status" value="1"/>
</dbReference>
<dbReference type="Gene3D" id="3.40.50.150">
    <property type="entry name" value="Vaccinia Virus protein VP39"/>
    <property type="match status" value="1"/>
</dbReference>
<dbReference type="PIRSF" id="PIRSF017259">
    <property type="entry name" value="tRNA_mtfrase_TRM11"/>
    <property type="match status" value="1"/>
</dbReference>
<dbReference type="GO" id="GO:0032259">
    <property type="term" value="P:methylation"/>
    <property type="evidence" value="ECO:0007669"/>
    <property type="project" value="UniProtKB-UniRule"/>
</dbReference>
<evidence type="ECO:0000313" key="12">
    <source>
        <dbReference type="EMBL" id="CCG84082.1"/>
    </source>
</evidence>